<sequence length="213" mass="23073">MGSFVGYSTWITSCDEGFYRVVESRDQGGECMEEDATLFRLWGTSRNRKGNVARSGFTTAEIETRKLMLLTMPVCSEDADNEEGKGYLILWVTDTRHVHDVGPISAADENAAASSLLYKGGDGKEEQLLSVYEKKTGEGDSYSLVSVRLTGRLQQRKGVVGAWKEVDEGVRKLCPSNAAAPASSGGRCRSSVSIEGLVGYLAGALIGGQWKEE</sequence>
<dbReference type="Gene3D" id="2.120.10.10">
    <property type="match status" value="1"/>
</dbReference>
<dbReference type="OrthoDB" id="10496257at2759"/>
<organism evidence="2 3">
    <name type="scientific">Trypanosoma rangeli</name>
    <dbReference type="NCBI Taxonomy" id="5698"/>
    <lineage>
        <taxon>Eukaryota</taxon>
        <taxon>Discoba</taxon>
        <taxon>Euglenozoa</taxon>
        <taxon>Kinetoplastea</taxon>
        <taxon>Metakinetoplastina</taxon>
        <taxon>Trypanosomatida</taxon>
        <taxon>Trypanosomatidae</taxon>
        <taxon>Trypanosoma</taxon>
        <taxon>Herpetosoma</taxon>
    </lineage>
</organism>
<comment type="caution">
    <text evidence="2">The sequence shown here is derived from an EMBL/GenBank/DDBJ whole genome shotgun (WGS) entry which is preliminary data.</text>
</comment>
<dbReference type="AlphaFoldDB" id="A0A422MS53"/>
<evidence type="ECO:0000313" key="3">
    <source>
        <dbReference type="Proteomes" id="UP000283634"/>
    </source>
</evidence>
<dbReference type="Pfam" id="PF13859">
    <property type="entry name" value="BNR_3"/>
    <property type="match status" value="1"/>
</dbReference>
<evidence type="ECO:0000313" key="2">
    <source>
        <dbReference type="EMBL" id="RNE96052.1"/>
    </source>
</evidence>
<protein>
    <submittedName>
        <fullName evidence="2">Trans-sialidase</fullName>
    </submittedName>
</protein>
<dbReference type="RefSeq" id="XP_029233507.1">
    <property type="nucleotide sequence ID" value="XM_029386627.1"/>
</dbReference>
<dbReference type="InterPro" id="IPR036278">
    <property type="entry name" value="Sialidase_sf"/>
</dbReference>
<dbReference type="GeneID" id="40333907"/>
<keyword evidence="3" id="KW-1185">Reference proteome</keyword>
<reference evidence="2 3" key="1">
    <citation type="journal article" date="2018" name="BMC Genomics">
        <title>Genomic comparison of Trypanosoma conorhini and Trypanosoma rangeli to Trypanosoma cruzi strains of high and low virulence.</title>
        <authorList>
            <person name="Bradwell K.R."/>
            <person name="Koparde V.N."/>
            <person name="Matveyev A.V."/>
            <person name="Serrano M.G."/>
            <person name="Alves J.M."/>
            <person name="Parikh H."/>
            <person name="Huang B."/>
            <person name="Lee V."/>
            <person name="Espinosa-Alvarez O."/>
            <person name="Ortiz P.A."/>
            <person name="Costa-Martins A.G."/>
            <person name="Teixeira M.M."/>
            <person name="Buck G.A."/>
        </authorList>
    </citation>
    <scope>NUCLEOTIDE SEQUENCE [LARGE SCALE GENOMIC DNA]</scope>
    <source>
        <strain evidence="2 3">AM80</strain>
    </source>
</reference>
<accession>A0A422MS53</accession>
<dbReference type="SUPFAM" id="SSF50939">
    <property type="entry name" value="Sialidases"/>
    <property type="match status" value="1"/>
</dbReference>
<evidence type="ECO:0000259" key="1">
    <source>
        <dbReference type="Pfam" id="PF13859"/>
    </source>
</evidence>
<feature type="domain" description="Sialidase" evidence="1">
    <location>
        <begin position="11"/>
        <end position="133"/>
    </location>
</feature>
<dbReference type="EMBL" id="MKGL01000752">
    <property type="protein sequence ID" value="RNE96052.1"/>
    <property type="molecule type" value="Genomic_DNA"/>
</dbReference>
<dbReference type="Proteomes" id="UP000283634">
    <property type="component" value="Unassembled WGS sequence"/>
</dbReference>
<proteinExistence type="predicted"/>
<name>A0A422MS53_TRYRA</name>
<gene>
    <name evidence="2" type="ORF">TraAM80_09974</name>
</gene>
<dbReference type="InterPro" id="IPR011040">
    <property type="entry name" value="Sialidase"/>
</dbReference>